<reference evidence="2 3" key="1">
    <citation type="submission" date="2023-12" db="EMBL/GenBank/DDBJ databases">
        <title>Description of an unclassified Opitutus bacterium of Verrucomicrobiota.</title>
        <authorList>
            <person name="Zhang D.-F."/>
        </authorList>
    </citation>
    <scope>NUCLEOTIDE SEQUENCE [LARGE SCALE GENOMIC DNA]</scope>
    <source>
        <strain evidence="2 3">WL0086</strain>
    </source>
</reference>
<accession>A0ABZ1CCH1</accession>
<evidence type="ECO:0000256" key="1">
    <source>
        <dbReference type="SAM" id="MobiDB-lite"/>
    </source>
</evidence>
<evidence type="ECO:0000313" key="3">
    <source>
        <dbReference type="Proteomes" id="UP000738431"/>
    </source>
</evidence>
<dbReference type="RefSeq" id="WP_221029940.1">
    <property type="nucleotide sequence ID" value="NZ_CP139781.1"/>
</dbReference>
<evidence type="ECO:0008006" key="4">
    <source>
        <dbReference type="Google" id="ProtNLM"/>
    </source>
</evidence>
<feature type="region of interest" description="Disordered" evidence="1">
    <location>
        <begin position="1"/>
        <end position="26"/>
    </location>
</feature>
<proteinExistence type="predicted"/>
<protein>
    <recommendedName>
        <fullName evidence="4">Helix-turn-helix type 11 domain-containing protein</fullName>
    </recommendedName>
</protein>
<name>A0ABZ1CCH1_9BACT</name>
<dbReference type="EMBL" id="CP139781">
    <property type="protein sequence ID" value="WRQ89369.1"/>
    <property type="molecule type" value="Genomic_DNA"/>
</dbReference>
<gene>
    <name evidence="2" type="ORF">K1X11_008105</name>
</gene>
<dbReference type="Proteomes" id="UP000738431">
    <property type="component" value="Chromosome"/>
</dbReference>
<evidence type="ECO:0000313" key="2">
    <source>
        <dbReference type="EMBL" id="WRQ89369.1"/>
    </source>
</evidence>
<sequence>MRRLPDNSLELDFDRAGEPAESGPVVSEEQVDRVIQYLEGKGWVKSRQLQEELGMSERIVRACARKARPRIVSYPGSRGYRLWEDCTTKDLHSCMDGFRRQRDDMDESYLIYTRAFHGGYKGGES</sequence>
<keyword evidence="3" id="KW-1185">Reference proteome</keyword>
<organism evidence="2 3">
    <name type="scientific">Actomonas aquatica</name>
    <dbReference type="NCBI Taxonomy" id="2866162"/>
    <lineage>
        <taxon>Bacteria</taxon>
        <taxon>Pseudomonadati</taxon>
        <taxon>Verrucomicrobiota</taxon>
        <taxon>Opitutia</taxon>
        <taxon>Opitutales</taxon>
        <taxon>Opitutaceae</taxon>
        <taxon>Actomonas</taxon>
    </lineage>
</organism>